<dbReference type="SUPFAM" id="SSF48371">
    <property type="entry name" value="ARM repeat"/>
    <property type="match status" value="1"/>
</dbReference>
<evidence type="ECO:0000313" key="2">
    <source>
        <dbReference type="Proteomes" id="UP000708148"/>
    </source>
</evidence>
<dbReference type="Proteomes" id="UP000708148">
    <property type="component" value="Unassembled WGS sequence"/>
</dbReference>
<organism evidence="1 2">
    <name type="scientific">Ostreobium quekettii</name>
    <dbReference type="NCBI Taxonomy" id="121088"/>
    <lineage>
        <taxon>Eukaryota</taxon>
        <taxon>Viridiplantae</taxon>
        <taxon>Chlorophyta</taxon>
        <taxon>core chlorophytes</taxon>
        <taxon>Ulvophyceae</taxon>
        <taxon>TCBD clade</taxon>
        <taxon>Bryopsidales</taxon>
        <taxon>Ostreobineae</taxon>
        <taxon>Ostreobiaceae</taxon>
        <taxon>Ostreobium</taxon>
    </lineage>
</organism>
<dbReference type="OrthoDB" id="10252707at2759"/>
<reference evidence="1" key="1">
    <citation type="submission" date="2020-12" db="EMBL/GenBank/DDBJ databases">
        <authorList>
            <person name="Iha C."/>
        </authorList>
    </citation>
    <scope>NUCLEOTIDE SEQUENCE</scope>
</reference>
<dbReference type="AlphaFoldDB" id="A0A8S1IYU6"/>
<protein>
    <submittedName>
        <fullName evidence="1">Uncharacterized protein</fullName>
    </submittedName>
</protein>
<dbReference type="GO" id="GO:0005634">
    <property type="term" value="C:nucleus"/>
    <property type="evidence" value="ECO:0007669"/>
    <property type="project" value="TreeGrafter"/>
</dbReference>
<dbReference type="GO" id="GO:0006406">
    <property type="term" value="P:mRNA export from nucleus"/>
    <property type="evidence" value="ECO:0007669"/>
    <property type="project" value="InterPro"/>
</dbReference>
<keyword evidence="2" id="KW-1185">Reference proteome</keyword>
<comment type="caution">
    <text evidence="1">The sequence shown here is derived from an EMBL/GenBank/DDBJ whole genome shotgun (WGS) entry which is preliminary data.</text>
</comment>
<dbReference type="PANTHER" id="PTHR12412">
    <property type="entry name" value="CAP BINDING PROTEIN"/>
    <property type="match status" value="1"/>
</dbReference>
<dbReference type="InterPro" id="IPR027159">
    <property type="entry name" value="CBP80"/>
</dbReference>
<proteinExistence type="predicted"/>
<dbReference type="InterPro" id="IPR016024">
    <property type="entry name" value="ARM-type_fold"/>
</dbReference>
<dbReference type="Gene3D" id="1.25.40.180">
    <property type="match status" value="1"/>
</dbReference>
<name>A0A8S1IYU6_9CHLO</name>
<dbReference type="PANTHER" id="PTHR12412:SF2">
    <property type="entry name" value="NUCLEAR CAP-BINDING PROTEIN SUBUNIT 1"/>
    <property type="match status" value="1"/>
</dbReference>
<dbReference type="GO" id="GO:0003729">
    <property type="term" value="F:mRNA binding"/>
    <property type="evidence" value="ECO:0007669"/>
    <property type="project" value="TreeGrafter"/>
</dbReference>
<gene>
    <name evidence="1" type="ORF">OSTQU699_LOCUS5882</name>
</gene>
<accession>A0A8S1IYU6</accession>
<dbReference type="GO" id="GO:0000339">
    <property type="term" value="F:RNA cap binding"/>
    <property type="evidence" value="ECO:0007669"/>
    <property type="project" value="InterPro"/>
</dbReference>
<dbReference type="EMBL" id="CAJHUC010001286">
    <property type="protein sequence ID" value="CAD7700523.1"/>
    <property type="molecule type" value="Genomic_DNA"/>
</dbReference>
<dbReference type="GO" id="GO:0000184">
    <property type="term" value="P:nuclear-transcribed mRNA catabolic process, nonsense-mediated decay"/>
    <property type="evidence" value="ECO:0007669"/>
    <property type="project" value="TreeGrafter"/>
</dbReference>
<dbReference type="GO" id="GO:0005846">
    <property type="term" value="C:nuclear cap binding complex"/>
    <property type="evidence" value="ECO:0007669"/>
    <property type="project" value="InterPro"/>
</dbReference>
<evidence type="ECO:0000313" key="1">
    <source>
        <dbReference type="EMBL" id="CAD7700523.1"/>
    </source>
</evidence>
<sequence>MRMSEGVDLKLAAGQPIQLPKLTMPKGPIGPNSVTEAAADMNVRFPPRGGVRLLAPQHTEGDLPGIERIILEEYILDTLNIFHEDRATCTHYLLTAIPQPFPVFALIAETIFSQMLMLPKPVLKPIAYTAIIVTLCRGGGDGPRAP</sequence>